<proteinExistence type="predicted"/>
<gene>
    <name evidence="1" type="ORF">BaRGS_00017812</name>
</gene>
<evidence type="ECO:0000313" key="2">
    <source>
        <dbReference type="Proteomes" id="UP001519460"/>
    </source>
</evidence>
<evidence type="ECO:0000313" key="1">
    <source>
        <dbReference type="EMBL" id="KAK7490940.1"/>
    </source>
</evidence>
<dbReference type="AlphaFoldDB" id="A0ABD0KUV7"/>
<organism evidence="1 2">
    <name type="scientific">Batillaria attramentaria</name>
    <dbReference type="NCBI Taxonomy" id="370345"/>
    <lineage>
        <taxon>Eukaryota</taxon>
        <taxon>Metazoa</taxon>
        <taxon>Spiralia</taxon>
        <taxon>Lophotrochozoa</taxon>
        <taxon>Mollusca</taxon>
        <taxon>Gastropoda</taxon>
        <taxon>Caenogastropoda</taxon>
        <taxon>Sorbeoconcha</taxon>
        <taxon>Cerithioidea</taxon>
        <taxon>Batillariidae</taxon>
        <taxon>Batillaria</taxon>
    </lineage>
</organism>
<reference evidence="1 2" key="1">
    <citation type="journal article" date="2023" name="Sci. Data">
        <title>Genome assembly of the Korean intertidal mud-creeper Batillaria attramentaria.</title>
        <authorList>
            <person name="Patra A.K."/>
            <person name="Ho P.T."/>
            <person name="Jun S."/>
            <person name="Lee S.J."/>
            <person name="Kim Y."/>
            <person name="Won Y.J."/>
        </authorList>
    </citation>
    <scope>NUCLEOTIDE SEQUENCE [LARGE SCALE GENOMIC DNA]</scope>
    <source>
        <strain evidence="1">Wonlab-2016</strain>
    </source>
</reference>
<accession>A0ABD0KUV7</accession>
<sequence>MILQTQLVEGEWAKVSGQLVEGEWAKVSGQLVEGEWAKVSGQLRGVLQAKLTQTSLLTQRNDCGRTHKHQIYGS</sequence>
<dbReference type="Proteomes" id="UP001519460">
    <property type="component" value="Unassembled WGS sequence"/>
</dbReference>
<keyword evidence="2" id="KW-1185">Reference proteome</keyword>
<protein>
    <submittedName>
        <fullName evidence="1">Uncharacterized protein</fullName>
    </submittedName>
</protein>
<comment type="caution">
    <text evidence="1">The sequence shown here is derived from an EMBL/GenBank/DDBJ whole genome shotgun (WGS) entry which is preliminary data.</text>
</comment>
<dbReference type="EMBL" id="JACVVK020000121">
    <property type="protein sequence ID" value="KAK7490940.1"/>
    <property type="molecule type" value="Genomic_DNA"/>
</dbReference>
<name>A0ABD0KUV7_9CAEN</name>